<feature type="domain" description="FAD/NAD(P)-binding" evidence="5">
    <location>
        <begin position="3"/>
        <end position="278"/>
    </location>
</feature>
<dbReference type="PRINTS" id="PR00368">
    <property type="entry name" value="FADPNR"/>
</dbReference>
<dbReference type="GO" id="GO:0016491">
    <property type="term" value="F:oxidoreductase activity"/>
    <property type="evidence" value="ECO:0007669"/>
    <property type="project" value="InterPro"/>
</dbReference>
<sequence>MRHIVILGNGISGITAARELRKHTDDQITVVSDETPHFFSRTALMYVYMGHLEFQHTKPYEDWFWTKNRIDLLQVRVDTIDFSNKLIQYAGGQTLTYDVLILAVGSQPNFFDWPGQQLQGVQGLYGKPDLDRMEASTAGIRQAVVVGGGLIGIELCEMLLSRGIRVTFLVREKTFWSSVLPPEESAMVTRHIRDHHVDLRIDTEMAELRDNGAGRVDAVITKTGETIPAEFVGVAVGVSPNIGFLKETPLDTDRGILVNEYLETNLPDVYAIGDCVQHRHPPAGRKPLEQIWYTGRIMGETVAKTLLGTRTRYQPGVFFNSAKFFDIEYQTYGNVANFLPDDGPEESFYWQHATENVAIRINYRVSDQAVTGMNVLGLRQRQDVWQQWIREGKSIKHVIEHLPQANFDPEFFRQFEVDIITRYNSENRDKPVALLKGRKGLFNLFGNRR</sequence>
<accession>A0A4Q2UTC4</accession>
<dbReference type="Pfam" id="PF07992">
    <property type="entry name" value="Pyr_redox_2"/>
    <property type="match status" value="1"/>
</dbReference>
<evidence type="ECO:0000313" key="7">
    <source>
        <dbReference type="Proteomes" id="UP000290407"/>
    </source>
</evidence>
<dbReference type="SUPFAM" id="SSF51905">
    <property type="entry name" value="FAD/NAD(P)-binding domain"/>
    <property type="match status" value="1"/>
</dbReference>
<dbReference type="PRINTS" id="PR00411">
    <property type="entry name" value="PNDRDTASEI"/>
</dbReference>
<evidence type="ECO:0000313" key="6">
    <source>
        <dbReference type="EMBL" id="RYC71171.1"/>
    </source>
</evidence>
<dbReference type="Gene3D" id="3.50.50.60">
    <property type="entry name" value="FAD/NAD(P)-binding domain"/>
    <property type="match status" value="2"/>
</dbReference>
<evidence type="ECO:0000256" key="4">
    <source>
        <dbReference type="ARBA" id="ARBA00022827"/>
    </source>
</evidence>
<organism evidence="6 7">
    <name type="scientific">Spirosoma sordidisoli</name>
    <dbReference type="NCBI Taxonomy" id="2502893"/>
    <lineage>
        <taxon>Bacteria</taxon>
        <taxon>Pseudomonadati</taxon>
        <taxon>Bacteroidota</taxon>
        <taxon>Cytophagia</taxon>
        <taxon>Cytophagales</taxon>
        <taxon>Cytophagaceae</taxon>
        <taxon>Spirosoma</taxon>
    </lineage>
</organism>
<dbReference type="EMBL" id="SBLB01000001">
    <property type="protein sequence ID" value="RYC71171.1"/>
    <property type="molecule type" value="Genomic_DNA"/>
</dbReference>
<dbReference type="RefSeq" id="WP_129599866.1">
    <property type="nucleotide sequence ID" value="NZ_SBLB01000001.1"/>
</dbReference>
<dbReference type="PANTHER" id="PTHR43429:SF3">
    <property type="entry name" value="NITRITE REDUCTASE [NAD(P)H]"/>
    <property type="match status" value="1"/>
</dbReference>
<keyword evidence="3" id="KW-0285">Flavoprotein</keyword>
<reference evidence="6 7" key="1">
    <citation type="submission" date="2019-01" db="EMBL/GenBank/DDBJ databases">
        <title>Spirosoma flava sp. nov., a propanil-degrading bacterium isolated from herbicide-contaminated soil.</title>
        <authorList>
            <person name="Zhang L."/>
            <person name="Jiang J.-D."/>
        </authorList>
    </citation>
    <scope>NUCLEOTIDE SEQUENCE [LARGE SCALE GENOMIC DNA]</scope>
    <source>
        <strain evidence="6 7">TY50</strain>
    </source>
</reference>
<evidence type="ECO:0000256" key="2">
    <source>
        <dbReference type="ARBA" id="ARBA00006442"/>
    </source>
</evidence>
<name>A0A4Q2UTC4_9BACT</name>
<comment type="similarity">
    <text evidence="2">Belongs to the FAD-dependent oxidoreductase family.</text>
</comment>
<dbReference type="AlphaFoldDB" id="A0A4Q2UTC4"/>
<dbReference type="InterPro" id="IPR023753">
    <property type="entry name" value="FAD/NAD-binding_dom"/>
</dbReference>
<keyword evidence="4" id="KW-0274">FAD</keyword>
<gene>
    <name evidence="6" type="ORF">EQG79_03220</name>
</gene>
<evidence type="ECO:0000259" key="5">
    <source>
        <dbReference type="Pfam" id="PF07992"/>
    </source>
</evidence>
<comment type="caution">
    <text evidence="6">The sequence shown here is derived from an EMBL/GenBank/DDBJ whole genome shotgun (WGS) entry which is preliminary data.</text>
</comment>
<protein>
    <submittedName>
        <fullName evidence="6">NAD(P)/FAD-dependent oxidoreductase</fullName>
    </submittedName>
</protein>
<evidence type="ECO:0000256" key="1">
    <source>
        <dbReference type="ARBA" id="ARBA00001974"/>
    </source>
</evidence>
<dbReference type="PANTHER" id="PTHR43429">
    <property type="entry name" value="PYRIDINE NUCLEOTIDE-DISULFIDE OXIDOREDUCTASE DOMAIN-CONTAINING"/>
    <property type="match status" value="1"/>
</dbReference>
<proteinExistence type="inferred from homology"/>
<keyword evidence="7" id="KW-1185">Reference proteome</keyword>
<dbReference type="InterPro" id="IPR036188">
    <property type="entry name" value="FAD/NAD-bd_sf"/>
</dbReference>
<comment type="cofactor">
    <cofactor evidence="1">
        <name>FAD</name>
        <dbReference type="ChEBI" id="CHEBI:57692"/>
    </cofactor>
</comment>
<dbReference type="Proteomes" id="UP000290407">
    <property type="component" value="Unassembled WGS sequence"/>
</dbReference>
<evidence type="ECO:0000256" key="3">
    <source>
        <dbReference type="ARBA" id="ARBA00022630"/>
    </source>
</evidence>
<dbReference type="InterPro" id="IPR050260">
    <property type="entry name" value="FAD-bd_OxRdtase"/>
</dbReference>